<dbReference type="STRING" id="52694.ACWI_10740"/>
<feature type="binding site" evidence="8">
    <location>
        <position position="133"/>
    </location>
    <ligand>
        <name>ATP</name>
        <dbReference type="ChEBI" id="CHEBI:30616"/>
    </ligand>
</feature>
<dbReference type="GO" id="GO:0070733">
    <property type="term" value="F:AMPylase activity"/>
    <property type="evidence" value="ECO:0007669"/>
    <property type="project" value="UniProtKB-EC"/>
</dbReference>
<evidence type="ECO:0000256" key="3">
    <source>
        <dbReference type="ARBA" id="ARBA00022695"/>
    </source>
</evidence>
<feature type="binding site" evidence="8">
    <location>
        <position position="110"/>
    </location>
    <ligand>
        <name>ATP</name>
        <dbReference type="ChEBI" id="CHEBI:30616"/>
    </ligand>
</feature>
<comment type="catalytic activity">
    <reaction evidence="8">
        <text>L-threonyl-[protein] + ATP = 3-O-(5'-adenylyl)-L-threonyl-[protein] + diphosphate</text>
        <dbReference type="Rhea" id="RHEA:54292"/>
        <dbReference type="Rhea" id="RHEA-COMP:11060"/>
        <dbReference type="Rhea" id="RHEA-COMP:13847"/>
        <dbReference type="ChEBI" id="CHEBI:30013"/>
        <dbReference type="ChEBI" id="CHEBI:30616"/>
        <dbReference type="ChEBI" id="CHEBI:33019"/>
        <dbReference type="ChEBI" id="CHEBI:138113"/>
        <dbReference type="EC" id="2.7.7.108"/>
    </reaction>
</comment>
<sequence>MAPCFRLPGALSEAKGMVTTMEKNDSGWNLENSYAKLPELFYTPLKLETVSAPRLVILNQRLAEELGLNAEVLRSQAGIDILAGQALPENAKPIAQAYAGHQFGYFTMLGDGRAMLIGEQITPAGQRFDIQLKGSGRTPYSRSGDGKAALGPMLREYLISEAMHYLGIPTSRSLAVVTTGEPVYRENLLKGAVLTRVAASHIRVGTFEYAAQWGTTADVKALADYTINRHFPGLLAESNRYLGLLDAVIKAQAALIAKWQLVGFIHGVMNTDNVTISGETIDYGPCAFMDHYDPTTVFSSIDLQGRYAYRNQPNIGLWNLARLAETLIPLVDDNQQQALQLVEDSLRIYPSLYQADWLKGMRLKLGIANEDPQDERLIADLLGLMKAYQADYTNTFVDLTLEKTQSSELYESDAFKEWLKRWQARLERQEQTNDDSKQLMKQANPVVIPRNHQVEKALQAANEQDDFTPLQRLLAVLQAPYDYHSLNQEFMTPPEPSNHPYKTYCGT</sequence>
<dbReference type="GO" id="GO:0030145">
    <property type="term" value="F:manganese ion binding"/>
    <property type="evidence" value="ECO:0007669"/>
    <property type="project" value="UniProtKB-UniRule"/>
</dbReference>
<dbReference type="HAMAP" id="MF_00692">
    <property type="entry name" value="SelO"/>
    <property type="match status" value="1"/>
</dbReference>
<accession>A0A1F2PJD7</accession>
<feature type="binding site" evidence="8">
    <location>
        <position position="112"/>
    </location>
    <ligand>
        <name>ATP</name>
        <dbReference type="ChEBI" id="CHEBI:30616"/>
    </ligand>
</feature>
<evidence type="ECO:0000256" key="4">
    <source>
        <dbReference type="ARBA" id="ARBA00022723"/>
    </source>
</evidence>
<protein>
    <recommendedName>
        <fullName evidence="8">Protein nucleotidyltransferase YdiU</fullName>
        <ecNumber evidence="8">2.7.7.-</ecNumber>
    </recommendedName>
    <alternativeName>
        <fullName evidence="8">Protein adenylyltransferase YdiU</fullName>
        <ecNumber evidence="8">2.7.7.108</ecNumber>
    </alternativeName>
    <alternativeName>
        <fullName evidence="8">Protein uridylyltransferase YdiU</fullName>
        <ecNumber evidence="8">2.7.7.-</ecNumber>
    </alternativeName>
</protein>
<feature type="binding site" evidence="8">
    <location>
        <position position="145"/>
    </location>
    <ligand>
        <name>ATP</name>
        <dbReference type="ChEBI" id="CHEBI:30616"/>
    </ligand>
</feature>
<dbReference type="AlphaFoldDB" id="A0A1F2PJD7"/>
<dbReference type="GO" id="GO:0005524">
    <property type="term" value="F:ATP binding"/>
    <property type="evidence" value="ECO:0007669"/>
    <property type="project" value="UniProtKB-UniRule"/>
</dbReference>
<comment type="catalytic activity">
    <reaction evidence="8">
        <text>L-histidyl-[protein] + UTP = N(tele)-(5'-uridylyl)-L-histidyl-[protein] + diphosphate</text>
        <dbReference type="Rhea" id="RHEA:83891"/>
        <dbReference type="Rhea" id="RHEA-COMP:9745"/>
        <dbReference type="Rhea" id="RHEA-COMP:20239"/>
        <dbReference type="ChEBI" id="CHEBI:29979"/>
        <dbReference type="ChEBI" id="CHEBI:33019"/>
        <dbReference type="ChEBI" id="CHEBI:46398"/>
        <dbReference type="ChEBI" id="CHEBI:233474"/>
    </reaction>
</comment>
<dbReference type="NCBIfam" id="NF000658">
    <property type="entry name" value="PRK00029.1"/>
    <property type="match status" value="1"/>
</dbReference>
<keyword evidence="3 8" id="KW-0548">Nucleotidyltransferase</keyword>
<dbReference type="Proteomes" id="UP000176244">
    <property type="component" value="Unassembled WGS sequence"/>
</dbReference>
<feature type="binding site" evidence="8">
    <location>
        <position position="196"/>
    </location>
    <ligand>
        <name>ATP</name>
        <dbReference type="ChEBI" id="CHEBI:30616"/>
    </ligand>
</feature>
<feature type="active site" description="Proton acceptor" evidence="8">
    <location>
        <position position="272"/>
    </location>
</feature>
<keyword evidence="6 8" id="KW-0067">ATP-binding</keyword>
<evidence type="ECO:0000256" key="1">
    <source>
        <dbReference type="ARBA" id="ARBA00009747"/>
    </source>
</evidence>
<comment type="caution">
    <text evidence="9">The sequence shown here is derived from an EMBL/GenBank/DDBJ whole genome shotgun (WGS) entry which is preliminary data.</text>
</comment>
<feature type="binding site" evidence="8">
    <location>
        <position position="146"/>
    </location>
    <ligand>
        <name>ATP</name>
        <dbReference type="ChEBI" id="CHEBI:30616"/>
    </ligand>
</feature>
<keyword evidence="2 8" id="KW-0808">Transferase</keyword>
<organism evidence="9 10">
    <name type="scientific">Acetobacterium wieringae</name>
    <dbReference type="NCBI Taxonomy" id="52694"/>
    <lineage>
        <taxon>Bacteria</taxon>
        <taxon>Bacillati</taxon>
        <taxon>Bacillota</taxon>
        <taxon>Clostridia</taxon>
        <taxon>Eubacteriales</taxon>
        <taxon>Eubacteriaceae</taxon>
        <taxon>Acetobacterium</taxon>
    </lineage>
</organism>
<evidence type="ECO:0000313" key="10">
    <source>
        <dbReference type="Proteomes" id="UP000176244"/>
    </source>
</evidence>
<comment type="cofactor">
    <cofactor evidence="8">
        <name>Mg(2+)</name>
        <dbReference type="ChEBI" id="CHEBI:18420"/>
    </cofactor>
    <cofactor evidence="8">
        <name>Mn(2+)</name>
        <dbReference type="ChEBI" id="CHEBI:29035"/>
    </cofactor>
</comment>
<evidence type="ECO:0000256" key="8">
    <source>
        <dbReference type="HAMAP-Rule" id="MF_00692"/>
    </source>
</evidence>
<dbReference type="PANTHER" id="PTHR12153">
    <property type="entry name" value="SELENOPROTEIN O"/>
    <property type="match status" value="1"/>
</dbReference>
<dbReference type="PANTHER" id="PTHR12153:SF15">
    <property type="entry name" value="PROTEIN ADENYLYLTRANSFERASE SELO, MITOCHONDRIAL"/>
    <property type="match status" value="1"/>
</dbReference>
<comment type="catalytic activity">
    <reaction evidence="8">
        <text>L-seryl-[protein] + ATP = 3-O-(5'-adenylyl)-L-seryl-[protein] + diphosphate</text>
        <dbReference type="Rhea" id="RHEA:58120"/>
        <dbReference type="Rhea" id="RHEA-COMP:9863"/>
        <dbReference type="Rhea" id="RHEA-COMP:15073"/>
        <dbReference type="ChEBI" id="CHEBI:29999"/>
        <dbReference type="ChEBI" id="CHEBI:30616"/>
        <dbReference type="ChEBI" id="CHEBI:33019"/>
        <dbReference type="ChEBI" id="CHEBI:142516"/>
        <dbReference type="EC" id="2.7.7.108"/>
    </reaction>
</comment>
<feature type="binding site" evidence="8">
    <location>
        <position position="273"/>
    </location>
    <ligand>
        <name>Mg(2+)</name>
        <dbReference type="ChEBI" id="CHEBI:18420"/>
    </ligand>
</feature>
<dbReference type="GO" id="GO:0000287">
    <property type="term" value="F:magnesium ion binding"/>
    <property type="evidence" value="ECO:0007669"/>
    <property type="project" value="UniProtKB-UniRule"/>
</dbReference>
<evidence type="ECO:0000256" key="7">
    <source>
        <dbReference type="ARBA" id="ARBA00022842"/>
    </source>
</evidence>
<dbReference type="EC" id="2.7.7.-" evidence="8"/>
<evidence type="ECO:0000256" key="6">
    <source>
        <dbReference type="ARBA" id="ARBA00022840"/>
    </source>
</evidence>
<comment type="catalytic activity">
    <reaction evidence="8">
        <text>L-tyrosyl-[protein] + UTP = O-(5'-uridylyl)-L-tyrosyl-[protein] + diphosphate</text>
        <dbReference type="Rhea" id="RHEA:83887"/>
        <dbReference type="Rhea" id="RHEA-COMP:10136"/>
        <dbReference type="Rhea" id="RHEA-COMP:20238"/>
        <dbReference type="ChEBI" id="CHEBI:33019"/>
        <dbReference type="ChEBI" id="CHEBI:46398"/>
        <dbReference type="ChEBI" id="CHEBI:46858"/>
        <dbReference type="ChEBI" id="CHEBI:90602"/>
    </reaction>
</comment>
<reference evidence="9 10" key="1">
    <citation type="submission" date="2015-09" db="EMBL/GenBank/DDBJ databases">
        <title>Genome sequence of Acetobacterium wieringae DSM 1911.</title>
        <authorList>
            <person name="Poehlein A."/>
            <person name="Bengelsdorf F.R."/>
            <person name="Schiel-Bengelsdorf B."/>
            <person name="Duerre P."/>
            <person name="Daniel R."/>
        </authorList>
    </citation>
    <scope>NUCLEOTIDE SEQUENCE [LARGE SCALE GENOMIC DNA]</scope>
    <source>
        <strain evidence="9 10">DSM 1911</strain>
    </source>
</reference>
<dbReference type="Pfam" id="PF02696">
    <property type="entry name" value="SelO"/>
    <property type="match status" value="1"/>
</dbReference>
<dbReference type="EC" id="2.7.7.108" evidence="8"/>
<feature type="binding site" evidence="8">
    <location>
        <position position="282"/>
    </location>
    <ligand>
        <name>Mg(2+)</name>
        <dbReference type="ChEBI" id="CHEBI:18420"/>
    </ligand>
</feature>
<feature type="binding site" evidence="8">
    <location>
        <position position="113"/>
    </location>
    <ligand>
        <name>ATP</name>
        <dbReference type="ChEBI" id="CHEBI:30616"/>
    </ligand>
</feature>
<keyword evidence="5 8" id="KW-0547">Nucleotide-binding</keyword>
<dbReference type="InterPro" id="IPR003846">
    <property type="entry name" value="SelO"/>
</dbReference>
<keyword evidence="7 8" id="KW-0460">Magnesium</keyword>
<keyword evidence="4 8" id="KW-0479">Metal-binding</keyword>
<comment type="catalytic activity">
    <reaction evidence="8">
        <text>L-seryl-[protein] + UTP = O-(5'-uridylyl)-L-seryl-[protein] + diphosphate</text>
        <dbReference type="Rhea" id="RHEA:64604"/>
        <dbReference type="Rhea" id="RHEA-COMP:9863"/>
        <dbReference type="Rhea" id="RHEA-COMP:16635"/>
        <dbReference type="ChEBI" id="CHEBI:29999"/>
        <dbReference type="ChEBI" id="CHEBI:33019"/>
        <dbReference type="ChEBI" id="CHEBI:46398"/>
        <dbReference type="ChEBI" id="CHEBI:156051"/>
    </reaction>
</comment>
<evidence type="ECO:0000256" key="2">
    <source>
        <dbReference type="ARBA" id="ARBA00022679"/>
    </source>
</evidence>
<dbReference type="EMBL" id="LKEU01000021">
    <property type="protein sequence ID" value="OFV71458.1"/>
    <property type="molecule type" value="Genomic_DNA"/>
</dbReference>
<feature type="binding site" evidence="8">
    <location>
        <position position="282"/>
    </location>
    <ligand>
        <name>ATP</name>
        <dbReference type="ChEBI" id="CHEBI:30616"/>
    </ligand>
</feature>
<keyword evidence="8" id="KW-0464">Manganese</keyword>
<comment type="catalytic activity">
    <reaction evidence="8">
        <text>L-tyrosyl-[protein] + ATP = O-(5'-adenylyl)-L-tyrosyl-[protein] + diphosphate</text>
        <dbReference type="Rhea" id="RHEA:54288"/>
        <dbReference type="Rhea" id="RHEA-COMP:10136"/>
        <dbReference type="Rhea" id="RHEA-COMP:13846"/>
        <dbReference type="ChEBI" id="CHEBI:30616"/>
        <dbReference type="ChEBI" id="CHEBI:33019"/>
        <dbReference type="ChEBI" id="CHEBI:46858"/>
        <dbReference type="ChEBI" id="CHEBI:83624"/>
        <dbReference type="EC" id="2.7.7.108"/>
    </reaction>
</comment>
<feature type="binding site" evidence="8">
    <location>
        <position position="203"/>
    </location>
    <ligand>
        <name>ATP</name>
        <dbReference type="ChEBI" id="CHEBI:30616"/>
    </ligand>
</feature>
<gene>
    <name evidence="8" type="primary">ydiU</name>
    <name evidence="8" type="synonym">selO</name>
    <name evidence="9" type="ORF">ACWI_10740</name>
</gene>
<evidence type="ECO:0000313" key="9">
    <source>
        <dbReference type="EMBL" id="OFV71458.1"/>
    </source>
</evidence>
<proteinExistence type="inferred from homology"/>
<evidence type="ECO:0000256" key="5">
    <source>
        <dbReference type="ARBA" id="ARBA00022741"/>
    </source>
</evidence>
<comment type="function">
    <text evidence="8">Nucleotidyltransferase involved in the post-translational modification of proteins. It can catalyze the addition of adenosine monophosphate (AMP) or uridine monophosphate (UMP) to a protein, resulting in modifications known as AMPylation and UMPylation.</text>
</comment>
<comment type="similarity">
    <text evidence="1 8">Belongs to the SELO family.</text>
</comment>
<name>A0A1F2PJD7_9FIRM</name>